<evidence type="ECO:0000313" key="2">
    <source>
        <dbReference type="EMBL" id="GGD62274.1"/>
    </source>
</evidence>
<feature type="signal peptide" evidence="1">
    <location>
        <begin position="1"/>
        <end position="18"/>
    </location>
</feature>
<protein>
    <submittedName>
        <fullName evidence="2">Uncharacterized protein</fullName>
    </submittedName>
</protein>
<reference evidence="2" key="2">
    <citation type="submission" date="2020-09" db="EMBL/GenBank/DDBJ databases">
        <authorList>
            <person name="Sun Q."/>
            <person name="Zhou Y."/>
        </authorList>
    </citation>
    <scope>NUCLEOTIDE SEQUENCE</scope>
    <source>
        <strain evidence="2">CGMCC 1.15958</strain>
    </source>
</reference>
<dbReference type="Pfam" id="PF19147">
    <property type="entry name" value="DUF5829"/>
    <property type="match status" value="1"/>
</dbReference>
<accession>A0A917DR94</accession>
<keyword evidence="1" id="KW-0732">Signal</keyword>
<comment type="caution">
    <text evidence="2">The sequence shown here is derived from an EMBL/GenBank/DDBJ whole genome shotgun (WGS) entry which is preliminary data.</text>
</comment>
<organism evidence="2 3">
    <name type="scientific">Emticicia aquatilis</name>
    <dbReference type="NCBI Taxonomy" id="1537369"/>
    <lineage>
        <taxon>Bacteria</taxon>
        <taxon>Pseudomonadati</taxon>
        <taxon>Bacteroidota</taxon>
        <taxon>Cytophagia</taxon>
        <taxon>Cytophagales</taxon>
        <taxon>Leadbetterellaceae</taxon>
        <taxon>Emticicia</taxon>
    </lineage>
</organism>
<feature type="chain" id="PRO_5037341813" evidence="1">
    <location>
        <begin position="19"/>
        <end position="285"/>
    </location>
</feature>
<dbReference type="Proteomes" id="UP000609064">
    <property type="component" value="Unassembled WGS sequence"/>
</dbReference>
<proteinExistence type="predicted"/>
<dbReference type="RefSeq" id="WP_188766730.1">
    <property type="nucleotide sequence ID" value="NZ_BMKK01000005.1"/>
</dbReference>
<name>A0A917DR94_9BACT</name>
<dbReference type="InterPro" id="IPR043869">
    <property type="entry name" value="DUF5829"/>
</dbReference>
<evidence type="ECO:0000256" key="1">
    <source>
        <dbReference type="SAM" id="SignalP"/>
    </source>
</evidence>
<reference evidence="2" key="1">
    <citation type="journal article" date="2014" name="Int. J. Syst. Evol. Microbiol.">
        <title>Complete genome sequence of Corynebacterium casei LMG S-19264T (=DSM 44701T), isolated from a smear-ripened cheese.</title>
        <authorList>
            <consortium name="US DOE Joint Genome Institute (JGI-PGF)"/>
            <person name="Walter F."/>
            <person name="Albersmeier A."/>
            <person name="Kalinowski J."/>
            <person name="Ruckert C."/>
        </authorList>
    </citation>
    <scope>NUCLEOTIDE SEQUENCE</scope>
    <source>
        <strain evidence="2">CGMCC 1.15958</strain>
    </source>
</reference>
<keyword evidence="3" id="KW-1185">Reference proteome</keyword>
<dbReference type="EMBL" id="BMKK01000005">
    <property type="protein sequence ID" value="GGD62274.1"/>
    <property type="molecule type" value="Genomic_DNA"/>
</dbReference>
<sequence>MKLLFLLFLLTVSNILFAQKSIATDCNTIFICVDSSSYEKIFKNSFIKDTLFVCRENTSATNQETYTGKYAIGQSATLEFFKPTNSPNIGDQLGDWGIEFKTRKLGKLTQLQSIINKNKVKVDTATTTITEDSVAIAWYKSIGIKEDRHQLSIIEYQKEYLKLLGFSEEEIAQPMTYEQFNAKLSNGRSYPRQFKKIKSISVVIDKKQFKTLQDFCTLNRLSHRNHTFSNAEFSINYEIVRVPSKFPLKKIEIALLNKQKSRSIKLSEALVLEVNADTASLIFNQ</sequence>
<gene>
    <name evidence="2" type="ORF">GCM10011514_27970</name>
</gene>
<dbReference type="AlphaFoldDB" id="A0A917DR94"/>
<evidence type="ECO:0000313" key="3">
    <source>
        <dbReference type="Proteomes" id="UP000609064"/>
    </source>
</evidence>